<dbReference type="CDD" id="cd12797">
    <property type="entry name" value="M23_peptidase"/>
    <property type="match status" value="1"/>
</dbReference>
<dbReference type="AlphaFoldDB" id="A0AAC8UDS8"/>
<keyword evidence="1" id="KW-0175">Coiled coil</keyword>
<dbReference type="NCBIfam" id="NF008644">
    <property type="entry name" value="PRK11637.1"/>
    <property type="match status" value="1"/>
</dbReference>
<dbReference type="SUPFAM" id="SSF51261">
    <property type="entry name" value="Duplicated hybrid motif"/>
    <property type="match status" value="1"/>
</dbReference>
<dbReference type="Proteomes" id="UP000060132">
    <property type="component" value="Chromosome"/>
</dbReference>
<gene>
    <name evidence="5" type="ORF">RZ57_06425</name>
</gene>
<dbReference type="Gene3D" id="2.70.70.10">
    <property type="entry name" value="Glucose Permease (Domain IIA)"/>
    <property type="match status" value="1"/>
</dbReference>
<feature type="region of interest" description="Disordered" evidence="2">
    <location>
        <begin position="231"/>
        <end position="260"/>
    </location>
</feature>
<proteinExistence type="predicted"/>
<dbReference type="FunFam" id="2.70.70.10:FF:000003">
    <property type="entry name" value="Murein hydrolase activator EnvC"/>
    <property type="match status" value="1"/>
</dbReference>
<dbReference type="PANTHER" id="PTHR21666">
    <property type="entry name" value="PEPTIDASE-RELATED"/>
    <property type="match status" value="1"/>
</dbReference>
<feature type="compositionally biased region" description="Basic and acidic residues" evidence="2">
    <location>
        <begin position="231"/>
        <end position="255"/>
    </location>
</feature>
<dbReference type="InterPro" id="IPR050570">
    <property type="entry name" value="Cell_wall_metabolism_enzyme"/>
</dbReference>
<dbReference type="PANTHER" id="PTHR21666:SF270">
    <property type="entry name" value="MUREIN HYDROLASE ACTIVATOR ENVC"/>
    <property type="match status" value="1"/>
</dbReference>
<feature type="chain" id="PRO_5041928184" description="M23ase beta-sheet core domain-containing protein" evidence="3">
    <location>
        <begin position="23"/>
        <end position="403"/>
    </location>
</feature>
<keyword evidence="3" id="KW-0732">Signal</keyword>
<evidence type="ECO:0000256" key="1">
    <source>
        <dbReference type="SAM" id="Coils"/>
    </source>
</evidence>
<evidence type="ECO:0000256" key="2">
    <source>
        <dbReference type="SAM" id="MobiDB-lite"/>
    </source>
</evidence>
<evidence type="ECO:0000256" key="3">
    <source>
        <dbReference type="SAM" id="SignalP"/>
    </source>
</evidence>
<protein>
    <recommendedName>
        <fullName evidence="4">M23ase beta-sheet core domain-containing protein</fullName>
    </recommendedName>
</protein>
<feature type="domain" description="M23ase beta-sheet core" evidence="4">
    <location>
        <begin position="305"/>
        <end position="398"/>
    </location>
</feature>
<feature type="coiled-coil region" evidence="1">
    <location>
        <begin position="25"/>
        <end position="108"/>
    </location>
</feature>
<dbReference type="Pfam" id="PF01551">
    <property type="entry name" value="Peptidase_M23"/>
    <property type="match status" value="1"/>
</dbReference>
<sequence length="403" mass="46143">MKVFFSFSSIVVLIMVIQSVNATELSNIQQKIQQQQTKINDQRQKRNALQVSLKSQEVEMGKIIEQLKQTEMSLKEIQDAIKRTEQDIRQLEKQEKAQQEQLKKQLDSAYRSGIQPSVLARLLSEQAKEVERMMAYYGYLNQVRIDIIHQLRHTQETLKTRRTELKQQQKEQQAQLTIQKTQEKTLKKVQMERETTLHSLDKTLAQEQNRLDALKNNEIALRAQLAKAMEDAKREDKLQQARKQKEQQQETEKQSTAKVVEQPKIPEKLIKTAQGLGMPNKQFNMPVVGKVINRFGTTQMGELTWRGTVIEANQGSPVHAIAGGRVVLADWLQGYGQVVVIDHGKDDMSLYGYNQSLMVRKGDVVALGQKIALVGNTGGQNRSALYFEIRRKGNPKNPMGWVK</sequence>
<feature type="signal peptide" evidence="3">
    <location>
        <begin position="1"/>
        <end position="22"/>
    </location>
</feature>
<dbReference type="Gene3D" id="6.10.250.3150">
    <property type="match status" value="1"/>
</dbReference>
<dbReference type="InterPro" id="IPR011055">
    <property type="entry name" value="Dup_hybrid_motif"/>
</dbReference>
<dbReference type="EMBL" id="CP011219">
    <property type="protein sequence ID" value="AKO33090.1"/>
    <property type="molecule type" value="Genomic_DNA"/>
</dbReference>
<accession>A0AAC8UDS8</accession>
<organism evidence="5 6">
    <name type="scientific">Haemophilus ducreyi</name>
    <dbReference type="NCBI Taxonomy" id="730"/>
    <lineage>
        <taxon>Bacteria</taxon>
        <taxon>Pseudomonadati</taxon>
        <taxon>Pseudomonadota</taxon>
        <taxon>Gammaproteobacteria</taxon>
        <taxon>Pasteurellales</taxon>
        <taxon>Pasteurellaceae</taxon>
        <taxon>Haemophilus</taxon>
    </lineage>
</organism>
<reference evidence="5 6" key="1">
    <citation type="journal article" date="2015" name="PLoS Negl. Trop. Dis.">
        <title>Haemophilus ducreyi Cutaneous Ulcer Strains Are Nearly Identical to Class I Genital Ulcer Strains.</title>
        <authorList>
            <person name="Gangaiah D."/>
            <person name="Webb K.M."/>
            <person name="Humphreys T.L."/>
            <person name="Fortney K.R."/>
            <person name="Toh E."/>
            <person name="Tai A."/>
            <person name="Katz S.S."/>
            <person name="Pillay A."/>
            <person name="Chen C.Y."/>
            <person name="Roberts S.A."/>
            <person name="Munson R.S.Jr."/>
            <person name="Spinola S.M."/>
        </authorList>
    </citation>
    <scope>NUCLEOTIDE SEQUENCE [LARGE SCALE GENOMIC DNA]</scope>
    <source>
        <strain evidence="6">CLU2</strain>
    </source>
</reference>
<evidence type="ECO:0000259" key="4">
    <source>
        <dbReference type="Pfam" id="PF01551"/>
    </source>
</evidence>
<evidence type="ECO:0000313" key="6">
    <source>
        <dbReference type="Proteomes" id="UP000060132"/>
    </source>
</evidence>
<dbReference type="GO" id="GO:0004222">
    <property type="term" value="F:metalloendopeptidase activity"/>
    <property type="evidence" value="ECO:0007669"/>
    <property type="project" value="TreeGrafter"/>
</dbReference>
<name>A0AAC8UDS8_HAEDC</name>
<evidence type="ECO:0000313" key="5">
    <source>
        <dbReference type="EMBL" id="AKO33090.1"/>
    </source>
</evidence>
<dbReference type="InterPro" id="IPR016047">
    <property type="entry name" value="M23ase_b-sheet_dom"/>
</dbReference>